<dbReference type="PATRIC" id="fig|1121022.4.peg.2162"/>
<gene>
    <name evidence="1" type="ORF">ABENE_10695</name>
</gene>
<reference evidence="1 2" key="1">
    <citation type="journal article" date="2014" name="Nature">
        <title>Sequential evolution of bacterial morphology by co-option of a developmental regulator.</title>
        <authorList>
            <person name="Jiang C."/>
            <person name="Brown P.J."/>
            <person name="Ducret A."/>
            <person name="Brun Y.V."/>
        </authorList>
    </citation>
    <scope>NUCLEOTIDE SEQUENCE [LARGE SCALE GENOMIC DNA]</scope>
    <source>
        <strain evidence="1 2">DSM 16100</strain>
    </source>
</reference>
<keyword evidence="2" id="KW-1185">Reference proteome</keyword>
<dbReference type="InterPro" id="IPR006440">
    <property type="entry name" value="Doc"/>
</dbReference>
<comment type="caution">
    <text evidence="1">The sequence shown here is derived from an EMBL/GenBank/DDBJ whole genome shotgun (WGS) entry which is preliminary data.</text>
</comment>
<organism evidence="1 2">
    <name type="scientific">Asticcacaulis benevestitus DSM 16100 = ATCC BAA-896</name>
    <dbReference type="NCBI Taxonomy" id="1121022"/>
    <lineage>
        <taxon>Bacteria</taxon>
        <taxon>Pseudomonadati</taxon>
        <taxon>Pseudomonadota</taxon>
        <taxon>Alphaproteobacteria</taxon>
        <taxon>Caulobacterales</taxon>
        <taxon>Caulobacteraceae</taxon>
        <taxon>Asticcacaulis</taxon>
    </lineage>
</organism>
<name>V4PB83_9CAUL</name>
<evidence type="ECO:0008006" key="3">
    <source>
        <dbReference type="Google" id="ProtNLM"/>
    </source>
</evidence>
<evidence type="ECO:0000313" key="1">
    <source>
        <dbReference type="EMBL" id="ESQ91117.1"/>
    </source>
</evidence>
<accession>V4PB83</accession>
<dbReference type="PANTHER" id="PTHR39426">
    <property type="entry name" value="HOMOLOGY TO DEATH-ON-CURING PROTEIN OF PHAGE P1"/>
    <property type="match status" value="1"/>
</dbReference>
<dbReference type="PANTHER" id="PTHR39426:SF1">
    <property type="entry name" value="HOMOLOGY TO DEATH-ON-CURING PROTEIN OF PHAGE P1"/>
    <property type="match status" value="1"/>
</dbReference>
<dbReference type="EMBL" id="AWGB01000018">
    <property type="protein sequence ID" value="ESQ91117.1"/>
    <property type="molecule type" value="Genomic_DNA"/>
</dbReference>
<dbReference type="OrthoDB" id="9802752at2"/>
<dbReference type="GO" id="GO:0016301">
    <property type="term" value="F:kinase activity"/>
    <property type="evidence" value="ECO:0007669"/>
    <property type="project" value="InterPro"/>
</dbReference>
<dbReference type="Proteomes" id="UP000017837">
    <property type="component" value="Unassembled WGS sequence"/>
</dbReference>
<sequence>MPFILIRDGVIEALQAEMATQHACSPSGDMGTERGLRERSLMKLMHARVKALNESKATDLASLAACYGYALAHDQLFFDANLPTALTTIELLLSLNGYALSADDTTCFLGLLVVANGELSAENFASWIRKHIVPRPLSLPERREGRINERQAL</sequence>
<dbReference type="eggNOG" id="COG3654">
    <property type="taxonomic scope" value="Bacteria"/>
</dbReference>
<protein>
    <recommendedName>
        <fullName evidence="3">Death-on-curing protein</fullName>
    </recommendedName>
</protein>
<dbReference type="STRING" id="1121022.GCA_000376105_02968"/>
<dbReference type="RefSeq" id="WP_018082633.1">
    <property type="nucleotide sequence ID" value="NZ_AQWM01000016.1"/>
</dbReference>
<proteinExistence type="predicted"/>
<dbReference type="AlphaFoldDB" id="V4PB83"/>
<evidence type="ECO:0000313" key="2">
    <source>
        <dbReference type="Proteomes" id="UP000017837"/>
    </source>
</evidence>
<dbReference type="Gene3D" id="1.20.120.1870">
    <property type="entry name" value="Fic/DOC protein, Fido domain"/>
    <property type="match status" value="1"/>
</dbReference>
<dbReference type="InterPro" id="IPR053737">
    <property type="entry name" value="Type_II_TA_Toxin"/>
</dbReference>